<dbReference type="Proteomes" id="UP000308549">
    <property type="component" value="Unassembled WGS sequence"/>
</dbReference>
<dbReference type="PANTHER" id="PTHR36587">
    <property type="entry name" value="EXPRESSION SITE-ASSOCIATED GENE 3 (ESAG3)-LIKE PROTEIN"/>
    <property type="match status" value="1"/>
</dbReference>
<comment type="caution">
    <text evidence="1">The sequence shown here is derived from an EMBL/GenBank/DDBJ whole genome shotgun (WGS) entry which is preliminary data.</text>
</comment>
<gene>
    <name evidence="1" type="ORF">B0A50_04677</name>
</gene>
<sequence>MSGGYFAIGVWHFAPVRRLGSSPPPHFTIDAFPPGLWGYQSVSFLVLATFAFGLFCLSPYDSSWRSKAALLPSEVLNVQESMSAGERKLVVVLPVNEPSNDLCRLVASAVALGYPAPVIVNWNEQYQNDENGLGPSHLSKVTGVHDFLSWATGDDVSDGERLAEDDLVLVMDAQDIWMQLGPDVLLQRYYSVNARANQRLADKYGSASAALMKQTTIVSAQKGCVAPRNRISNLNCDAVPQSPLPADVYGLFTDTAFMHGKYLRPRYVNSGGFMGPAGDMRRYFQRVRERMDEHILDIRSWEDLGGDQGIFAEIYGEQEVWRQKADYEGLLCTDDGGNVAEAGMEAYEYHIGLDYEQEMFYPTCNSEVDGTWVHVHDAEHLAEQSSEAGVRPPRIRGLPEDIAQAVGPLAKLDDDELSGRTWGDVALYADFWTTSIPVAIHHNAYRKGIKSRRKTWWDRTWYFPHLRNLLEAQVASKSTEPLFRTEAADGILVVRPYGPLAAPEPLLFETDKQSGLSGLRATSWNSVCRSKDDNVEAQSPWYDEVFRDGRGTFRADFG</sequence>
<name>A0A4U0TV35_9PEZI</name>
<organism evidence="1 2">
    <name type="scientific">Salinomyces thailandicus</name>
    <dbReference type="NCBI Taxonomy" id="706561"/>
    <lineage>
        <taxon>Eukaryota</taxon>
        <taxon>Fungi</taxon>
        <taxon>Dikarya</taxon>
        <taxon>Ascomycota</taxon>
        <taxon>Pezizomycotina</taxon>
        <taxon>Dothideomycetes</taxon>
        <taxon>Dothideomycetidae</taxon>
        <taxon>Mycosphaerellales</taxon>
        <taxon>Teratosphaeriaceae</taxon>
        <taxon>Salinomyces</taxon>
    </lineage>
</organism>
<evidence type="ECO:0000313" key="2">
    <source>
        <dbReference type="Proteomes" id="UP000308549"/>
    </source>
</evidence>
<protein>
    <submittedName>
        <fullName evidence="1">Uncharacterized protein</fullName>
    </submittedName>
</protein>
<proteinExistence type="predicted"/>
<dbReference type="EMBL" id="NAJL01000030">
    <property type="protein sequence ID" value="TKA26180.1"/>
    <property type="molecule type" value="Genomic_DNA"/>
</dbReference>
<reference evidence="1 2" key="1">
    <citation type="submission" date="2017-03" db="EMBL/GenBank/DDBJ databases">
        <title>Genomes of endolithic fungi from Antarctica.</title>
        <authorList>
            <person name="Coleine C."/>
            <person name="Masonjones S."/>
            <person name="Stajich J.E."/>
        </authorList>
    </citation>
    <scope>NUCLEOTIDE SEQUENCE [LARGE SCALE GENOMIC DNA]</scope>
    <source>
        <strain evidence="1 2">CCFEE 6315</strain>
    </source>
</reference>
<dbReference type="PANTHER" id="PTHR36587:SF2">
    <property type="entry name" value="EXPRESSION SITE-ASSOCIATED GENE 3 (ESAG3)-LIKE PROTEIN"/>
    <property type="match status" value="1"/>
</dbReference>
<keyword evidence="2" id="KW-1185">Reference proteome</keyword>
<evidence type="ECO:0000313" key="1">
    <source>
        <dbReference type="EMBL" id="TKA26180.1"/>
    </source>
</evidence>
<dbReference type="OrthoDB" id="422736at2759"/>
<dbReference type="AlphaFoldDB" id="A0A4U0TV35"/>
<accession>A0A4U0TV35</accession>
<dbReference type="CDD" id="cd22997">
    <property type="entry name" value="GT_LH"/>
    <property type="match status" value="1"/>
</dbReference>